<organism evidence="1 2">
    <name type="scientific">Artomyces pyxidatus</name>
    <dbReference type="NCBI Taxonomy" id="48021"/>
    <lineage>
        <taxon>Eukaryota</taxon>
        <taxon>Fungi</taxon>
        <taxon>Dikarya</taxon>
        <taxon>Basidiomycota</taxon>
        <taxon>Agaricomycotina</taxon>
        <taxon>Agaricomycetes</taxon>
        <taxon>Russulales</taxon>
        <taxon>Auriscalpiaceae</taxon>
        <taxon>Artomyces</taxon>
    </lineage>
</organism>
<evidence type="ECO:0000313" key="1">
    <source>
        <dbReference type="EMBL" id="KAI0061132.1"/>
    </source>
</evidence>
<sequence length="143" mass="15291">MTRTSRSTSPRALLKDRSEARNGYDNSLRKGGAGAHNWGALGDEARFEDDALGDEEADFADEERESVAGTLTPDTIQKPSVIRRTSSVTEEDRENAMKVRKNALKDNGVDLAAIARTSVAVSSSPPKDIPIASDANTATLSSL</sequence>
<proteinExistence type="predicted"/>
<evidence type="ECO:0000313" key="2">
    <source>
        <dbReference type="Proteomes" id="UP000814140"/>
    </source>
</evidence>
<name>A0ACB8SY47_9AGAM</name>
<reference evidence="1" key="1">
    <citation type="submission" date="2021-03" db="EMBL/GenBank/DDBJ databases">
        <authorList>
            <consortium name="DOE Joint Genome Institute"/>
            <person name="Ahrendt S."/>
            <person name="Looney B.P."/>
            <person name="Miyauchi S."/>
            <person name="Morin E."/>
            <person name="Drula E."/>
            <person name="Courty P.E."/>
            <person name="Chicoki N."/>
            <person name="Fauchery L."/>
            <person name="Kohler A."/>
            <person name="Kuo A."/>
            <person name="Labutti K."/>
            <person name="Pangilinan J."/>
            <person name="Lipzen A."/>
            <person name="Riley R."/>
            <person name="Andreopoulos W."/>
            <person name="He G."/>
            <person name="Johnson J."/>
            <person name="Barry K.W."/>
            <person name="Grigoriev I.V."/>
            <person name="Nagy L."/>
            <person name="Hibbett D."/>
            <person name="Henrissat B."/>
            <person name="Matheny P.B."/>
            <person name="Labbe J."/>
            <person name="Martin F."/>
        </authorList>
    </citation>
    <scope>NUCLEOTIDE SEQUENCE</scope>
    <source>
        <strain evidence="1">HHB10654</strain>
    </source>
</reference>
<dbReference type="Proteomes" id="UP000814140">
    <property type="component" value="Unassembled WGS sequence"/>
</dbReference>
<gene>
    <name evidence="1" type="ORF">BV25DRAFT_1839181</name>
</gene>
<protein>
    <submittedName>
        <fullName evidence="1">Uncharacterized protein</fullName>
    </submittedName>
</protein>
<keyword evidence="2" id="KW-1185">Reference proteome</keyword>
<comment type="caution">
    <text evidence="1">The sequence shown here is derived from an EMBL/GenBank/DDBJ whole genome shotgun (WGS) entry which is preliminary data.</text>
</comment>
<accession>A0ACB8SY47</accession>
<reference evidence="1" key="2">
    <citation type="journal article" date="2022" name="New Phytol.">
        <title>Evolutionary transition to the ectomycorrhizal habit in the genomes of a hyperdiverse lineage of mushroom-forming fungi.</title>
        <authorList>
            <person name="Looney B."/>
            <person name="Miyauchi S."/>
            <person name="Morin E."/>
            <person name="Drula E."/>
            <person name="Courty P.E."/>
            <person name="Kohler A."/>
            <person name="Kuo A."/>
            <person name="LaButti K."/>
            <person name="Pangilinan J."/>
            <person name="Lipzen A."/>
            <person name="Riley R."/>
            <person name="Andreopoulos W."/>
            <person name="He G."/>
            <person name="Johnson J."/>
            <person name="Nolan M."/>
            <person name="Tritt A."/>
            <person name="Barry K.W."/>
            <person name="Grigoriev I.V."/>
            <person name="Nagy L.G."/>
            <person name="Hibbett D."/>
            <person name="Henrissat B."/>
            <person name="Matheny P.B."/>
            <person name="Labbe J."/>
            <person name="Martin F.M."/>
        </authorList>
    </citation>
    <scope>NUCLEOTIDE SEQUENCE</scope>
    <source>
        <strain evidence="1">HHB10654</strain>
    </source>
</reference>
<dbReference type="EMBL" id="MU277214">
    <property type="protein sequence ID" value="KAI0061132.1"/>
    <property type="molecule type" value="Genomic_DNA"/>
</dbReference>